<dbReference type="PANTHER" id="PTHR12151">
    <property type="entry name" value="ELECTRON TRANSPORT PROTIN SCO1/SENC FAMILY MEMBER"/>
    <property type="match status" value="1"/>
</dbReference>
<proteinExistence type="inferred from homology"/>
<dbReference type="InterPro" id="IPR003782">
    <property type="entry name" value="SCO1/SenC"/>
</dbReference>
<evidence type="ECO:0000256" key="2">
    <source>
        <dbReference type="ARBA" id="ARBA00023008"/>
    </source>
</evidence>
<accession>A0A3S0VA27</accession>
<feature type="binding site" evidence="3">
    <location>
        <position position="85"/>
    </location>
    <ligand>
        <name>Cu cation</name>
        <dbReference type="ChEBI" id="CHEBI:23378"/>
    </ligand>
</feature>
<keyword evidence="5" id="KW-1133">Transmembrane helix</keyword>
<feature type="transmembrane region" description="Helical" evidence="5">
    <location>
        <begin position="7"/>
        <end position="27"/>
    </location>
</feature>
<dbReference type="RefSeq" id="WP_127111377.1">
    <property type="nucleotide sequence ID" value="NZ_RZGR01000023.1"/>
</dbReference>
<protein>
    <submittedName>
        <fullName evidence="7">SCO family protein</fullName>
    </submittedName>
</protein>
<dbReference type="SUPFAM" id="SSF52833">
    <property type="entry name" value="Thioredoxin-like"/>
    <property type="match status" value="1"/>
</dbReference>
<comment type="similarity">
    <text evidence="1">Belongs to the SCO1/2 family.</text>
</comment>
<dbReference type="InterPro" id="IPR013766">
    <property type="entry name" value="Thioredoxin_domain"/>
</dbReference>
<evidence type="ECO:0000256" key="3">
    <source>
        <dbReference type="PIRSR" id="PIRSR603782-1"/>
    </source>
</evidence>
<feature type="binding site" evidence="3">
    <location>
        <position position="178"/>
    </location>
    <ligand>
        <name>Cu cation</name>
        <dbReference type="ChEBI" id="CHEBI:23378"/>
    </ligand>
</feature>
<keyword evidence="2 3" id="KW-0186">Copper</keyword>
<keyword evidence="3" id="KW-0479">Metal-binding</keyword>
<dbReference type="GO" id="GO:0046872">
    <property type="term" value="F:metal ion binding"/>
    <property type="evidence" value="ECO:0007669"/>
    <property type="project" value="UniProtKB-KW"/>
</dbReference>
<keyword evidence="4" id="KW-1015">Disulfide bond</keyword>
<keyword evidence="8" id="KW-1185">Reference proteome</keyword>
<dbReference type="AlphaFoldDB" id="A0A3S0VA27"/>
<evidence type="ECO:0000256" key="1">
    <source>
        <dbReference type="ARBA" id="ARBA00010996"/>
    </source>
</evidence>
<dbReference type="EMBL" id="RZGR01000023">
    <property type="protein sequence ID" value="RUQ84992.1"/>
    <property type="molecule type" value="Genomic_DNA"/>
</dbReference>
<evidence type="ECO:0000259" key="6">
    <source>
        <dbReference type="PROSITE" id="PS51352"/>
    </source>
</evidence>
<evidence type="ECO:0000313" key="7">
    <source>
        <dbReference type="EMBL" id="RUQ84992.1"/>
    </source>
</evidence>
<dbReference type="Proteomes" id="UP000288012">
    <property type="component" value="Unassembled WGS sequence"/>
</dbReference>
<name>A0A3S0VA27_9GAMM</name>
<dbReference type="Pfam" id="PF02630">
    <property type="entry name" value="SCO1-SenC"/>
    <property type="match status" value="1"/>
</dbReference>
<sequence>MSARKNRIVMTVISLIAVAALIAGLFVSQHMHAKKHVDMSGFHGTLLENPREIGDFSLSGIDEKTFGKDSLQGQWTMVFFGFTNCGYLCPTTMAQLSKMYRILEEKGAKIMPKVVMITIDPQRDSLKKLAQYVKGFNPHFYGARGDEDTIKRMTKELGVAYAKIALKDENPNDYDMEHTGTVMLFDRQGHLQAFFTTPHQAELLAQDYLLLVS</sequence>
<evidence type="ECO:0000313" key="8">
    <source>
        <dbReference type="Proteomes" id="UP000288012"/>
    </source>
</evidence>
<dbReference type="InterPro" id="IPR036249">
    <property type="entry name" value="Thioredoxin-like_sf"/>
</dbReference>
<dbReference type="PANTHER" id="PTHR12151:SF25">
    <property type="entry name" value="LINALOOL DEHYDRATASE_ISOMERASE DOMAIN-CONTAINING PROTEIN"/>
    <property type="match status" value="1"/>
</dbReference>
<comment type="caution">
    <text evidence="7">The sequence shown here is derived from an EMBL/GenBank/DDBJ whole genome shotgun (WGS) entry which is preliminary data.</text>
</comment>
<keyword evidence="5" id="KW-0812">Transmembrane</keyword>
<feature type="disulfide bond" description="Redox-active" evidence="4">
    <location>
        <begin position="85"/>
        <end position="89"/>
    </location>
</feature>
<reference evidence="7 8" key="1">
    <citation type="submission" date="2018-12" db="EMBL/GenBank/DDBJ databases">
        <title>Legionella sp,whole genome shotgun sequence.</title>
        <authorList>
            <person name="Wu H."/>
        </authorList>
    </citation>
    <scope>NUCLEOTIDE SEQUENCE [LARGE SCALE GENOMIC DNA]</scope>
    <source>
        <strain evidence="8">km714</strain>
    </source>
</reference>
<dbReference type="CDD" id="cd02968">
    <property type="entry name" value="SCO"/>
    <property type="match status" value="1"/>
</dbReference>
<gene>
    <name evidence="7" type="ORF">EKM59_08000</name>
</gene>
<organism evidence="7 8">
    <name type="scientific">Legionella septentrionalis</name>
    <dbReference type="NCBI Taxonomy" id="2498109"/>
    <lineage>
        <taxon>Bacteria</taxon>
        <taxon>Pseudomonadati</taxon>
        <taxon>Pseudomonadota</taxon>
        <taxon>Gammaproteobacteria</taxon>
        <taxon>Legionellales</taxon>
        <taxon>Legionellaceae</taxon>
        <taxon>Legionella</taxon>
    </lineage>
</organism>
<feature type="domain" description="Thioredoxin" evidence="6">
    <location>
        <begin position="47"/>
        <end position="213"/>
    </location>
</feature>
<feature type="binding site" evidence="3">
    <location>
        <position position="89"/>
    </location>
    <ligand>
        <name>Cu cation</name>
        <dbReference type="ChEBI" id="CHEBI:23378"/>
    </ligand>
</feature>
<dbReference type="Gene3D" id="3.40.30.10">
    <property type="entry name" value="Glutaredoxin"/>
    <property type="match status" value="1"/>
</dbReference>
<keyword evidence="5" id="KW-0472">Membrane</keyword>
<evidence type="ECO:0000256" key="4">
    <source>
        <dbReference type="PIRSR" id="PIRSR603782-2"/>
    </source>
</evidence>
<dbReference type="PROSITE" id="PS51352">
    <property type="entry name" value="THIOREDOXIN_2"/>
    <property type="match status" value="1"/>
</dbReference>
<evidence type="ECO:0000256" key="5">
    <source>
        <dbReference type="SAM" id="Phobius"/>
    </source>
</evidence>